<evidence type="ECO:0000256" key="2">
    <source>
        <dbReference type="ARBA" id="ARBA00001946"/>
    </source>
</evidence>
<evidence type="ECO:0000313" key="10">
    <source>
        <dbReference type="Proteomes" id="UP000559626"/>
    </source>
</evidence>
<protein>
    <recommendedName>
        <fullName evidence="4">GDP-mannose pyrophosphatase</fullName>
    </recommendedName>
    <alternativeName>
        <fullName evidence="6">GDP-mannose hydrolase</fullName>
    </alternativeName>
    <alternativeName>
        <fullName evidence="7">GDPMK</fullName>
    </alternativeName>
</protein>
<reference evidence="9 10" key="1">
    <citation type="submission" date="2020-04" db="EMBL/GenBank/DDBJ databases">
        <title>Hymenobacter polaris sp. nov., isolated from Arctic soil.</title>
        <authorList>
            <person name="Dahal R.H."/>
        </authorList>
    </citation>
    <scope>NUCLEOTIDE SEQUENCE [LARGE SCALE GENOMIC DNA]</scope>
    <source>
        <strain evidence="9 10">RP-2-7</strain>
    </source>
</reference>
<dbReference type="Proteomes" id="UP000559626">
    <property type="component" value="Unassembled WGS sequence"/>
</dbReference>
<accession>A0A7Y0FKX4</accession>
<dbReference type="InterPro" id="IPR015797">
    <property type="entry name" value="NUDIX_hydrolase-like_dom_sf"/>
</dbReference>
<evidence type="ECO:0000256" key="7">
    <source>
        <dbReference type="ARBA" id="ARBA00032272"/>
    </source>
</evidence>
<gene>
    <name evidence="9" type="ORF">HHL22_01115</name>
</gene>
<evidence type="ECO:0000256" key="6">
    <source>
        <dbReference type="ARBA" id="ARBA00032162"/>
    </source>
</evidence>
<keyword evidence="5 9" id="KW-0378">Hydrolase</keyword>
<feature type="domain" description="Nudix hydrolase" evidence="8">
    <location>
        <begin position="44"/>
        <end position="175"/>
    </location>
</feature>
<dbReference type="GO" id="GO:0019693">
    <property type="term" value="P:ribose phosphate metabolic process"/>
    <property type="evidence" value="ECO:0007669"/>
    <property type="project" value="TreeGrafter"/>
</dbReference>
<evidence type="ECO:0000256" key="1">
    <source>
        <dbReference type="ARBA" id="ARBA00000847"/>
    </source>
</evidence>
<sequence length="185" mass="20736">MPSPIESWQTLSSELVFAHRWYQLRRDHVRLPSGQELDDYFVSVRPHVVLTFPLTADNQVVFVRQYKHAAGEILLELPGGVVDAHETSVPEAARRELLEETGYAPDQPLEHLLDTYDNPTKDTNQISFFLARDVRPVAAQDLDETENIEVVLVPLADVEARILSGDIRVSGSVALCLLALRRLGA</sequence>
<keyword evidence="10" id="KW-1185">Reference proteome</keyword>
<comment type="catalytic activity">
    <reaction evidence="1">
        <text>GDP-alpha-D-mannose + H2O = alpha-D-mannose 1-phosphate + GMP + 2 H(+)</text>
        <dbReference type="Rhea" id="RHEA:27978"/>
        <dbReference type="ChEBI" id="CHEBI:15377"/>
        <dbReference type="ChEBI" id="CHEBI:15378"/>
        <dbReference type="ChEBI" id="CHEBI:57527"/>
        <dbReference type="ChEBI" id="CHEBI:58115"/>
        <dbReference type="ChEBI" id="CHEBI:58409"/>
    </reaction>
</comment>
<comment type="similarity">
    <text evidence="3">Belongs to the Nudix hydrolase family. NudK subfamily.</text>
</comment>
<dbReference type="GO" id="GO:0006753">
    <property type="term" value="P:nucleoside phosphate metabolic process"/>
    <property type="evidence" value="ECO:0007669"/>
    <property type="project" value="TreeGrafter"/>
</dbReference>
<dbReference type="PROSITE" id="PS51462">
    <property type="entry name" value="NUDIX"/>
    <property type="match status" value="1"/>
</dbReference>
<organism evidence="9 10">
    <name type="scientific">Hymenobacter polaris</name>
    <dbReference type="NCBI Taxonomy" id="2682546"/>
    <lineage>
        <taxon>Bacteria</taxon>
        <taxon>Pseudomonadati</taxon>
        <taxon>Bacteroidota</taxon>
        <taxon>Cytophagia</taxon>
        <taxon>Cytophagales</taxon>
        <taxon>Hymenobacteraceae</taxon>
        <taxon>Hymenobacter</taxon>
    </lineage>
</organism>
<dbReference type="EMBL" id="JABBGH010000001">
    <property type="protein sequence ID" value="NML63794.1"/>
    <property type="molecule type" value="Genomic_DNA"/>
</dbReference>
<comment type="cofactor">
    <cofactor evidence="2">
        <name>Mg(2+)</name>
        <dbReference type="ChEBI" id="CHEBI:18420"/>
    </cofactor>
</comment>
<dbReference type="PANTHER" id="PTHR11839:SF18">
    <property type="entry name" value="NUDIX HYDROLASE DOMAIN-CONTAINING PROTEIN"/>
    <property type="match status" value="1"/>
</dbReference>
<dbReference type="SUPFAM" id="SSF55811">
    <property type="entry name" value="Nudix"/>
    <property type="match status" value="1"/>
</dbReference>
<evidence type="ECO:0000256" key="4">
    <source>
        <dbReference type="ARBA" id="ARBA00016377"/>
    </source>
</evidence>
<dbReference type="CDD" id="cd03424">
    <property type="entry name" value="NUDIX_ADPRase_Nudt5_UGPPase_Nudt14"/>
    <property type="match status" value="1"/>
</dbReference>
<name>A0A7Y0FKX4_9BACT</name>
<dbReference type="Pfam" id="PF00293">
    <property type="entry name" value="NUDIX"/>
    <property type="match status" value="1"/>
</dbReference>
<dbReference type="InterPro" id="IPR000086">
    <property type="entry name" value="NUDIX_hydrolase_dom"/>
</dbReference>
<dbReference type="RefSeq" id="WP_169529132.1">
    <property type="nucleotide sequence ID" value="NZ_JABBGH010000001.1"/>
</dbReference>
<evidence type="ECO:0000313" key="9">
    <source>
        <dbReference type="EMBL" id="NML63794.1"/>
    </source>
</evidence>
<evidence type="ECO:0000256" key="3">
    <source>
        <dbReference type="ARBA" id="ARBA00007275"/>
    </source>
</evidence>
<dbReference type="PANTHER" id="PTHR11839">
    <property type="entry name" value="UDP/ADP-SUGAR PYROPHOSPHATASE"/>
    <property type="match status" value="1"/>
</dbReference>
<dbReference type="GO" id="GO:0016787">
    <property type="term" value="F:hydrolase activity"/>
    <property type="evidence" value="ECO:0007669"/>
    <property type="project" value="UniProtKB-KW"/>
</dbReference>
<dbReference type="Gene3D" id="3.90.79.10">
    <property type="entry name" value="Nucleoside Triphosphate Pyrophosphohydrolase"/>
    <property type="match status" value="1"/>
</dbReference>
<proteinExistence type="inferred from homology"/>
<dbReference type="AlphaFoldDB" id="A0A7Y0FKX4"/>
<evidence type="ECO:0000256" key="5">
    <source>
        <dbReference type="ARBA" id="ARBA00022801"/>
    </source>
</evidence>
<comment type="caution">
    <text evidence="9">The sequence shown here is derived from an EMBL/GenBank/DDBJ whole genome shotgun (WGS) entry which is preliminary data.</text>
</comment>
<evidence type="ECO:0000259" key="8">
    <source>
        <dbReference type="PROSITE" id="PS51462"/>
    </source>
</evidence>